<comment type="caution">
    <text evidence="4">The sequence shown here is derived from an EMBL/GenBank/DDBJ whole genome shotgun (WGS) entry which is preliminary data.</text>
</comment>
<name>A0ABT1Y0R1_9FIRM</name>
<organism evidence="4 5">
    <name type="scientific">Dehalobacterium formicoaceticum</name>
    <dbReference type="NCBI Taxonomy" id="51515"/>
    <lineage>
        <taxon>Bacteria</taxon>
        <taxon>Bacillati</taxon>
        <taxon>Bacillota</taxon>
        <taxon>Clostridia</taxon>
        <taxon>Eubacteriales</taxon>
        <taxon>Peptococcaceae</taxon>
        <taxon>Dehalobacterium</taxon>
    </lineage>
</organism>
<reference evidence="4 5" key="1">
    <citation type="submission" date="2022-08" db="EMBL/GenBank/DDBJ databases">
        <title>Proteogenomics of the novel Dehalobacterium formicoaceticum strain EZ94 highlights a key role of methyltransferases during anaerobic dichloromethane degradation.</title>
        <authorList>
            <person name="Wasmund K."/>
        </authorList>
    </citation>
    <scope>NUCLEOTIDE SEQUENCE [LARGE SCALE GENOMIC DNA]</scope>
    <source>
        <strain evidence="4 5">EZ94</strain>
    </source>
</reference>
<dbReference type="Pfam" id="PF09335">
    <property type="entry name" value="VTT_dom"/>
    <property type="match status" value="1"/>
</dbReference>
<evidence type="ECO:0000256" key="1">
    <source>
        <dbReference type="ARBA" id="ARBA00010792"/>
    </source>
</evidence>
<feature type="domain" description="VTT" evidence="3">
    <location>
        <begin position="36"/>
        <end position="161"/>
    </location>
</feature>
<dbReference type="InterPro" id="IPR051311">
    <property type="entry name" value="DedA_domain"/>
</dbReference>
<dbReference type="PANTHER" id="PTHR42709:SF9">
    <property type="entry name" value="ALKALINE PHOSPHATASE LIKE PROTEIN"/>
    <property type="match status" value="1"/>
</dbReference>
<evidence type="ECO:0000256" key="2">
    <source>
        <dbReference type="SAM" id="Phobius"/>
    </source>
</evidence>
<comment type="similarity">
    <text evidence="1">Belongs to the DedA family.</text>
</comment>
<keyword evidence="2" id="KW-0472">Membrane</keyword>
<proteinExistence type="inferred from homology"/>
<feature type="transmembrane region" description="Helical" evidence="2">
    <location>
        <begin position="20"/>
        <end position="44"/>
    </location>
</feature>
<sequence>MAIWDFEFAKIIPLISQLGYAGAAGALFMEGLSIPFPGGTFLLIYGFLSSQGEMSLPLAILISSIGYTAATTFPYYIGKIGGRPLLLNYGPYFGISHKKFTITESWFKKFGAFFVALGRLMFFRNYVSYFAGIAKMPALRFYFYTWIGILPWVAFMTILGYVLGNNWSYALTLLSRYSWIGVLIFLLGGVILYFLIKNRLLKRLNKWLENA</sequence>
<accession>A0ABT1Y0R1</accession>
<feature type="transmembrane region" description="Helical" evidence="2">
    <location>
        <begin position="56"/>
        <end position="77"/>
    </location>
</feature>
<feature type="transmembrane region" description="Helical" evidence="2">
    <location>
        <begin position="110"/>
        <end position="129"/>
    </location>
</feature>
<protein>
    <submittedName>
        <fullName evidence="4">DedA family protein</fullName>
    </submittedName>
</protein>
<evidence type="ECO:0000313" key="5">
    <source>
        <dbReference type="Proteomes" id="UP001524944"/>
    </source>
</evidence>
<keyword evidence="5" id="KW-1185">Reference proteome</keyword>
<dbReference type="Proteomes" id="UP001524944">
    <property type="component" value="Unassembled WGS sequence"/>
</dbReference>
<dbReference type="RefSeq" id="WP_257912050.1">
    <property type="nucleotide sequence ID" value="NZ_JANPWE010000001.1"/>
</dbReference>
<evidence type="ECO:0000259" key="3">
    <source>
        <dbReference type="Pfam" id="PF09335"/>
    </source>
</evidence>
<evidence type="ECO:0000313" key="4">
    <source>
        <dbReference type="EMBL" id="MCR6544438.1"/>
    </source>
</evidence>
<keyword evidence="2" id="KW-1133">Transmembrane helix</keyword>
<dbReference type="InterPro" id="IPR032816">
    <property type="entry name" value="VTT_dom"/>
</dbReference>
<feature type="transmembrane region" description="Helical" evidence="2">
    <location>
        <begin position="141"/>
        <end position="164"/>
    </location>
</feature>
<gene>
    <name evidence="4" type="ORF">NVS47_02735</name>
</gene>
<dbReference type="PANTHER" id="PTHR42709">
    <property type="entry name" value="ALKALINE PHOSPHATASE LIKE PROTEIN"/>
    <property type="match status" value="1"/>
</dbReference>
<dbReference type="EMBL" id="JANPWE010000001">
    <property type="protein sequence ID" value="MCR6544438.1"/>
    <property type="molecule type" value="Genomic_DNA"/>
</dbReference>
<feature type="transmembrane region" description="Helical" evidence="2">
    <location>
        <begin position="176"/>
        <end position="196"/>
    </location>
</feature>
<keyword evidence="2" id="KW-0812">Transmembrane</keyword>